<protein>
    <submittedName>
        <fullName evidence="1">Uncharacterized protein</fullName>
    </submittedName>
</protein>
<sequence length="46" mass="5163">MCGALNLLYRNRFPAPTPENETCNHLRSMPGSVKITCDVISSFYQS</sequence>
<dbReference type="EMBL" id="GBXM01023146">
    <property type="protein sequence ID" value="JAH85431.1"/>
    <property type="molecule type" value="Transcribed_RNA"/>
</dbReference>
<reference evidence="1" key="2">
    <citation type="journal article" date="2015" name="Fish Shellfish Immunol.">
        <title>Early steps in the European eel (Anguilla anguilla)-Vibrio vulnificus interaction in the gills: Role of the RtxA13 toxin.</title>
        <authorList>
            <person name="Callol A."/>
            <person name="Pajuelo D."/>
            <person name="Ebbesson L."/>
            <person name="Teles M."/>
            <person name="MacKenzie S."/>
            <person name="Amaro C."/>
        </authorList>
    </citation>
    <scope>NUCLEOTIDE SEQUENCE</scope>
</reference>
<reference evidence="1" key="1">
    <citation type="submission" date="2014-11" db="EMBL/GenBank/DDBJ databases">
        <authorList>
            <person name="Amaro Gonzalez C."/>
        </authorList>
    </citation>
    <scope>NUCLEOTIDE SEQUENCE</scope>
</reference>
<evidence type="ECO:0000313" key="1">
    <source>
        <dbReference type="EMBL" id="JAH85431.1"/>
    </source>
</evidence>
<name>A0A0E9W555_ANGAN</name>
<accession>A0A0E9W555</accession>
<proteinExistence type="predicted"/>
<dbReference type="AlphaFoldDB" id="A0A0E9W555"/>
<organism evidence="1">
    <name type="scientific">Anguilla anguilla</name>
    <name type="common">European freshwater eel</name>
    <name type="synonym">Muraena anguilla</name>
    <dbReference type="NCBI Taxonomy" id="7936"/>
    <lineage>
        <taxon>Eukaryota</taxon>
        <taxon>Metazoa</taxon>
        <taxon>Chordata</taxon>
        <taxon>Craniata</taxon>
        <taxon>Vertebrata</taxon>
        <taxon>Euteleostomi</taxon>
        <taxon>Actinopterygii</taxon>
        <taxon>Neopterygii</taxon>
        <taxon>Teleostei</taxon>
        <taxon>Anguilliformes</taxon>
        <taxon>Anguillidae</taxon>
        <taxon>Anguilla</taxon>
    </lineage>
</organism>